<gene>
    <name evidence="15" type="ORF">NEZAVI_LOCUS4911</name>
</gene>
<dbReference type="PANTHER" id="PTHR10075:SF100">
    <property type="entry name" value="FASCICLIN-2"/>
    <property type="match status" value="1"/>
</dbReference>
<dbReference type="InterPro" id="IPR007110">
    <property type="entry name" value="Ig-like_dom"/>
</dbReference>
<comment type="subcellular location">
    <subcellularLocation>
        <location evidence="2">Cell membrane</location>
    </subcellularLocation>
    <subcellularLocation>
        <location evidence="1">Membrane</location>
        <topology evidence="1">Single-pass membrane protein</topology>
    </subcellularLocation>
</comment>
<dbReference type="InterPro" id="IPR036179">
    <property type="entry name" value="Ig-like_dom_sf"/>
</dbReference>
<dbReference type="GO" id="GO:0007411">
    <property type="term" value="P:axon guidance"/>
    <property type="evidence" value="ECO:0007669"/>
    <property type="project" value="TreeGrafter"/>
</dbReference>
<dbReference type="SMART" id="SM00409">
    <property type="entry name" value="IG"/>
    <property type="match status" value="6"/>
</dbReference>
<evidence type="ECO:0000313" key="16">
    <source>
        <dbReference type="Proteomes" id="UP001152798"/>
    </source>
</evidence>
<proteinExistence type="predicted"/>
<keyword evidence="16" id="KW-1185">Reference proteome</keyword>
<keyword evidence="3" id="KW-1003">Cell membrane</keyword>
<feature type="domain" description="Ig-like" evidence="14">
    <location>
        <begin position="268"/>
        <end position="363"/>
    </location>
</feature>
<keyword evidence="9 13" id="KW-0472">Membrane</keyword>
<dbReference type="Gene3D" id="2.60.40.10">
    <property type="entry name" value="Immunoglobulins"/>
    <property type="match status" value="7"/>
</dbReference>
<dbReference type="InterPro" id="IPR003598">
    <property type="entry name" value="Ig_sub2"/>
</dbReference>
<dbReference type="CDD" id="cd20958">
    <property type="entry name" value="IgI_5_Dscam"/>
    <property type="match status" value="1"/>
</dbReference>
<evidence type="ECO:0000256" key="9">
    <source>
        <dbReference type="ARBA" id="ARBA00023136"/>
    </source>
</evidence>
<name>A0A9P0H4D6_NEZVI</name>
<keyword evidence="12" id="KW-0393">Immunoglobulin domain</keyword>
<dbReference type="FunFam" id="2.60.40.10:FF:000005">
    <property type="entry name" value="Neuronal cell adhesion molecule"/>
    <property type="match status" value="1"/>
</dbReference>
<evidence type="ECO:0000256" key="3">
    <source>
        <dbReference type="ARBA" id="ARBA00022475"/>
    </source>
</evidence>
<dbReference type="FunFam" id="2.60.40.10:FF:000333">
    <property type="entry name" value="Down syndrome cell adhesion molecule"/>
    <property type="match status" value="2"/>
</dbReference>
<dbReference type="GO" id="GO:0007156">
    <property type="term" value="P:homophilic cell adhesion via plasma membrane adhesion molecules"/>
    <property type="evidence" value="ECO:0007669"/>
    <property type="project" value="TreeGrafter"/>
</dbReference>
<evidence type="ECO:0000256" key="13">
    <source>
        <dbReference type="SAM" id="Phobius"/>
    </source>
</evidence>
<evidence type="ECO:0000259" key="14">
    <source>
        <dbReference type="PROSITE" id="PS50835"/>
    </source>
</evidence>
<dbReference type="PANTHER" id="PTHR10075">
    <property type="entry name" value="BASIGIN RELATED"/>
    <property type="match status" value="1"/>
</dbReference>
<feature type="domain" description="Ig-like" evidence="14">
    <location>
        <begin position="550"/>
        <end position="640"/>
    </location>
</feature>
<dbReference type="InterPro" id="IPR013783">
    <property type="entry name" value="Ig-like_fold"/>
</dbReference>
<keyword evidence="7" id="KW-0130">Cell adhesion</keyword>
<dbReference type="FunFam" id="2.60.40.10:FF:000017">
    <property type="entry name" value="Down syndrome cell adhesion molecule b"/>
    <property type="match status" value="1"/>
</dbReference>
<evidence type="ECO:0000313" key="15">
    <source>
        <dbReference type="EMBL" id="CAH1394395.1"/>
    </source>
</evidence>
<keyword evidence="5" id="KW-0732">Signal</keyword>
<evidence type="ECO:0000256" key="10">
    <source>
        <dbReference type="ARBA" id="ARBA00023157"/>
    </source>
</evidence>
<dbReference type="CDD" id="cd00096">
    <property type="entry name" value="Ig"/>
    <property type="match status" value="1"/>
</dbReference>
<evidence type="ECO:0000256" key="5">
    <source>
        <dbReference type="ARBA" id="ARBA00022729"/>
    </source>
</evidence>
<keyword evidence="11" id="KW-0325">Glycoprotein</keyword>
<evidence type="ECO:0000256" key="1">
    <source>
        <dbReference type="ARBA" id="ARBA00004167"/>
    </source>
</evidence>
<dbReference type="EMBL" id="OV725078">
    <property type="protein sequence ID" value="CAH1394395.1"/>
    <property type="molecule type" value="Genomic_DNA"/>
</dbReference>
<evidence type="ECO:0000256" key="6">
    <source>
        <dbReference type="ARBA" id="ARBA00022737"/>
    </source>
</evidence>
<dbReference type="GO" id="GO:0030424">
    <property type="term" value="C:axon"/>
    <property type="evidence" value="ECO:0007669"/>
    <property type="project" value="TreeGrafter"/>
</dbReference>
<evidence type="ECO:0000256" key="7">
    <source>
        <dbReference type="ARBA" id="ARBA00022889"/>
    </source>
</evidence>
<dbReference type="GO" id="GO:0098632">
    <property type="term" value="F:cell-cell adhesion mediator activity"/>
    <property type="evidence" value="ECO:0007669"/>
    <property type="project" value="TreeGrafter"/>
</dbReference>
<feature type="domain" description="Ig-like" evidence="14">
    <location>
        <begin position="366"/>
        <end position="452"/>
    </location>
</feature>
<feature type="domain" description="Ig-like" evidence="14">
    <location>
        <begin position="457"/>
        <end position="545"/>
    </location>
</feature>
<sequence>MVPNFMKEFISITSWLQDSSFNIYPTLKGDGKYQMLPTGELLVRRLDDADVYRSYQCRAVNTLTGQTLLSLRRVQLHVTDSLSSVTPRIVPSPAAVHAKKEGTVVLPCFSLGNPPPTYIWKKEGEKRVEAGGRVITANEALIIHRAELTDSGSWTCLANNTAGQQTKTISLHIGIPLSVNLQPSRQVIIDVGKAVEIKCYITGGKNPVITWFKDAKPVIYSTYSLGEEDKLKIEKVGREHAGMYQCLVRDEDISMQATFQLVLGASKPQLTYKFIQQTVQPGPAMSLKCIAIGNPTPQITWAVDAFPLAMNERFLIGQYVTLNGDVVSHVNISNVRVEDGGIYQCKASNKVGETFHSAEMRVYGAPYIRKIPNISAVAGEPLYLPCPIAGYPIDVITWEKDGRKLPINRNQRIFPNGTLYITSVGREQDKGSYQCSAQNKQGKATSQNIIISVIVAPKIAPFVLQNDLHVGDRVGVQCFVTKGDLPLWLGWTKDGGVLPGDVTVHRYGQYTSSLTINSLTEGHTGNYTCIARNNASTVEYTAKLLVNVPPKLGPFTFGELVEGVRTQVQCVVQSGDPPLTLTWLKDGVEFSSDLGVHITKDDFSSTLAIGKVGLEHSGDYTCVATNPAKSTKLSSRLTVSGIVWQLCKWIMHCSLLHMHTFDFPTLNIFLNGFEHLQLLMFLFLYCILNIVLKL</sequence>
<dbReference type="CDD" id="cd20956">
    <property type="entry name" value="IgI_4_Dscam"/>
    <property type="match status" value="1"/>
</dbReference>
<organism evidence="15 16">
    <name type="scientific">Nezara viridula</name>
    <name type="common">Southern green stink bug</name>
    <name type="synonym">Cimex viridulus</name>
    <dbReference type="NCBI Taxonomy" id="85310"/>
    <lineage>
        <taxon>Eukaryota</taxon>
        <taxon>Metazoa</taxon>
        <taxon>Ecdysozoa</taxon>
        <taxon>Arthropoda</taxon>
        <taxon>Hexapoda</taxon>
        <taxon>Insecta</taxon>
        <taxon>Pterygota</taxon>
        <taxon>Neoptera</taxon>
        <taxon>Paraneoptera</taxon>
        <taxon>Hemiptera</taxon>
        <taxon>Heteroptera</taxon>
        <taxon>Panheteroptera</taxon>
        <taxon>Pentatomomorpha</taxon>
        <taxon>Pentatomoidea</taxon>
        <taxon>Pentatomidae</taxon>
        <taxon>Pentatominae</taxon>
        <taxon>Nezara</taxon>
    </lineage>
</organism>
<evidence type="ECO:0000256" key="8">
    <source>
        <dbReference type="ARBA" id="ARBA00022989"/>
    </source>
</evidence>
<protein>
    <recommendedName>
        <fullName evidence="14">Ig-like domain-containing protein</fullName>
    </recommendedName>
</protein>
<evidence type="ECO:0000256" key="11">
    <source>
        <dbReference type="ARBA" id="ARBA00023180"/>
    </source>
</evidence>
<dbReference type="AlphaFoldDB" id="A0A9P0H4D6"/>
<evidence type="ECO:0000256" key="12">
    <source>
        <dbReference type="ARBA" id="ARBA00023319"/>
    </source>
</evidence>
<dbReference type="PROSITE" id="PS50835">
    <property type="entry name" value="IG_LIKE"/>
    <property type="match status" value="6"/>
</dbReference>
<dbReference type="InterPro" id="IPR003599">
    <property type="entry name" value="Ig_sub"/>
</dbReference>
<feature type="transmembrane region" description="Helical" evidence="13">
    <location>
        <begin position="675"/>
        <end position="692"/>
    </location>
</feature>
<dbReference type="GO" id="GO:0005886">
    <property type="term" value="C:plasma membrane"/>
    <property type="evidence" value="ECO:0007669"/>
    <property type="project" value="UniProtKB-SubCell"/>
</dbReference>
<dbReference type="SMART" id="SM00408">
    <property type="entry name" value="IGc2"/>
    <property type="match status" value="6"/>
</dbReference>
<keyword evidence="8 13" id="KW-1133">Transmembrane helix</keyword>
<keyword evidence="6" id="KW-0677">Repeat</keyword>
<feature type="domain" description="Ig-like" evidence="14">
    <location>
        <begin position="87"/>
        <end position="170"/>
    </location>
</feature>
<accession>A0A9P0H4D6</accession>
<reference evidence="15" key="1">
    <citation type="submission" date="2022-01" db="EMBL/GenBank/DDBJ databases">
        <authorList>
            <person name="King R."/>
        </authorList>
    </citation>
    <scope>NUCLEOTIDE SEQUENCE</scope>
</reference>
<keyword evidence="4 13" id="KW-0812">Transmembrane</keyword>
<dbReference type="SUPFAM" id="SSF48726">
    <property type="entry name" value="Immunoglobulin"/>
    <property type="match status" value="6"/>
</dbReference>
<dbReference type="Pfam" id="PF07679">
    <property type="entry name" value="I-set"/>
    <property type="match status" value="2"/>
</dbReference>
<dbReference type="Pfam" id="PF13927">
    <property type="entry name" value="Ig_3"/>
    <property type="match status" value="4"/>
</dbReference>
<dbReference type="Proteomes" id="UP001152798">
    <property type="component" value="Chromosome 2"/>
</dbReference>
<dbReference type="GO" id="GO:0070593">
    <property type="term" value="P:dendrite self-avoidance"/>
    <property type="evidence" value="ECO:0007669"/>
    <property type="project" value="TreeGrafter"/>
</dbReference>
<feature type="domain" description="Ig-like" evidence="14">
    <location>
        <begin position="176"/>
        <end position="260"/>
    </location>
</feature>
<evidence type="ECO:0000256" key="4">
    <source>
        <dbReference type="ARBA" id="ARBA00022692"/>
    </source>
</evidence>
<dbReference type="InterPro" id="IPR013098">
    <property type="entry name" value="Ig_I-set"/>
</dbReference>
<keyword evidence="10" id="KW-1015">Disulfide bond</keyword>
<dbReference type="OrthoDB" id="5969272at2759"/>
<evidence type="ECO:0000256" key="2">
    <source>
        <dbReference type="ARBA" id="ARBA00004236"/>
    </source>
</evidence>